<dbReference type="AlphaFoldDB" id="A0AAX6EFE0"/>
<name>A0AAX6EFE0_IRIPA</name>
<evidence type="ECO:0000313" key="3">
    <source>
        <dbReference type="Proteomes" id="UP001140949"/>
    </source>
</evidence>
<keyword evidence="1" id="KW-1133">Transmembrane helix</keyword>
<keyword evidence="3" id="KW-1185">Reference proteome</keyword>
<dbReference type="EMBL" id="JANAVB010037020">
    <property type="protein sequence ID" value="KAJ6802673.1"/>
    <property type="molecule type" value="Genomic_DNA"/>
</dbReference>
<evidence type="ECO:0000256" key="1">
    <source>
        <dbReference type="SAM" id="Phobius"/>
    </source>
</evidence>
<proteinExistence type="predicted"/>
<reference evidence="2" key="1">
    <citation type="journal article" date="2023" name="GigaByte">
        <title>Genome assembly of the bearded iris, Iris pallida Lam.</title>
        <authorList>
            <person name="Bruccoleri R.E."/>
            <person name="Oakeley E.J."/>
            <person name="Faust A.M.E."/>
            <person name="Altorfer M."/>
            <person name="Dessus-Babus S."/>
            <person name="Burckhardt D."/>
            <person name="Oertli M."/>
            <person name="Naumann U."/>
            <person name="Petersen F."/>
            <person name="Wong J."/>
        </authorList>
    </citation>
    <scope>NUCLEOTIDE SEQUENCE</scope>
    <source>
        <strain evidence="2">GSM-AAB239-AS_SAM_17_03QT</strain>
    </source>
</reference>
<reference evidence="2" key="2">
    <citation type="submission" date="2023-04" db="EMBL/GenBank/DDBJ databases">
        <authorList>
            <person name="Bruccoleri R.E."/>
            <person name="Oakeley E.J."/>
            <person name="Faust A.-M."/>
            <person name="Dessus-Babus S."/>
            <person name="Altorfer M."/>
            <person name="Burckhardt D."/>
            <person name="Oertli M."/>
            <person name="Naumann U."/>
            <person name="Petersen F."/>
            <person name="Wong J."/>
        </authorList>
    </citation>
    <scope>NUCLEOTIDE SEQUENCE</scope>
    <source>
        <strain evidence="2">GSM-AAB239-AS_SAM_17_03QT</strain>
        <tissue evidence="2">Leaf</tissue>
    </source>
</reference>
<gene>
    <name evidence="2" type="ORF">M6B38_190985</name>
</gene>
<evidence type="ECO:0000313" key="2">
    <source>
        <dbReference type="EMBL" id="KAJ6802673.1"/>
    </source>
</evidence>
<keyword evidence="1" id="KW-0472">Membrane</keyword>
<organism evidence="2 3">
    <name type="scientific">Iris pallida</name>
    <name type="common">Sweet iris</name>
    <dbReference type="NCBI Taxonomy" id="29817"/>
    <lineage>
        <taxon>Eukaryota</taxon>
        <taxon>Viridiplantae</taxon>
        <taxon>Streptophyta</taxon>
        <taxon>Embryophyta</taxon>
        <taxon>Tracheophyta</taxon>
        <taxon>Spermatophyta</taxon>
        <taxon>Magnoliopsida</taxon>
        <taxon>Liliopsida</taxon>
        <taxon>Asparagales</taxon>
        <taxon>Iridaceae</taxon>
        <taxon>Iridoideae</taxon>
        <taxon>Irideae</taxon>
        <taxon>Iris</taxon>
    </lineage>
</organism>
<protein>
    <submittedName>
        <fullName evidence="2">Uncharacterized protein</fullName>
    </submittedName>
</protein>
<dbReference type="Proteomes" id="UP001140949">
    <property type="component" value="Unassembled WGS sequence"/>
</dbReference>
<keyword evidence="1" id="KW-0812">Transmembrane</keyword>
<sequence length="79" mass="9039">MKPMDSSYGKLFFVFSGVISLVFCFVLTISGKGETFFIVYPQKGENIILSLPQSQVSVHRYLDYSMLLSSFYLLFDSIF</sequence>
<comment type="caution">
    <text evidence="2">The sequence shown here is derived from an EMBL/GenBank/DDBJ whole genome shotgun (WGS) entry which is preliminary data.</text>
</comment>
<accession>A0AAX6EFE0</accession>
<feature type="transmembrane region" description="Helical" evidence="1">
    <location>
        <begin position="12"/>
        <end position="31"/>
    </location>
</feature>